<dbReference type="Proteomes" id="UP001369815">
    <property type="component" value="Unassembled WGS sequence"/>
</dbReference>
<dbReference type="InterPro" id="IPR056693">
    <property type="entry name" value="DUF7791"/>
</dbReference>
<reference evidence="4 5" key="1">
    <citation type="journal article" date="2024" name="Front Chem Biol">
        <title>Unveiling the potential of Daldinia eschscholtzii MFLUCC 19-0629 through bioactivity and bioinformatics studies for enhanced sustainable agriculture production.</title>
        <authorList>
            <person name="Brooks S."/>
            <person name="Weaver J.A."/>
            <person name="Klomchit A."/>
            <person name="Alharthi S.A."/>
            <person name="Onlamun T."/>
            <person name="Nurani R."/>
            <person name="Vong T.K."/>
            <person name="Alberti F."/>
            <person name="Greco C."/>
        </authorList>
    </citation>
    <scope>NUCLEOTIDE SEQUENCE [LARGE SCALE GENOMIC DNA]</scope>
    <source>
        <strain evidence="4">MFLUCC 19-0629</strain>
    </source>
</reference>
<keyword evidence="5" id="KW-1185">Reference proteome</keyword>
<keyword evidence="1" id="KW-0677">Repeat</keyword>
<feature type="domain" description="Nephrocystin 3-like N-terminal" evidence="2">
    <location>
        <begin position="261"/>
        <end position="438"/>
    </location>
</feature>
<gene>
    <name evidence="4" type="ORF">Daesc_003017</name>
</gene>
<feature type="domain" description="DUF7791" evidence="3">
    <location>
        <begin position="549"/>
        <end position="675"/>
    </location>
</feature>
<dbReference type="PANTHER" id="PTHR10039">
    <property type="entry name" value="AMELOGENIN"/>
    <property type="match status" value="1"/>
</dbReference>
<dbReference type="Gene3D" id="3.40.50.300">
    <property type="entry name" value="P-loop containing nucleotide triphosphate hydrolases"/>
    <property type="match status" value="1"/>
</dbReference>
<dbReference type="SUPFAM" id="SSF52540">
    <property type="entry name" value="P-loop containing nucleoside triphosphate hydrolases"/>
    <property type="match status" value="1"/>
</dbReference>
<sequence>MADPFTALGTASSILTLVEFTWKLLTNTYTTYKSTTGGDDSNRILSLIAEDVTRFAEAISMAHDCEDGLRELVEEARSISRELLEVLEKLQVRGIKTAWKSFVVTLNELWQSSEVKTLSERLIKLQNAIIFHMQKLLLNNVSGIPRKIVELERTSVQLGTKLQVEFHQLRQDLSAAVCKLQRKDSSYQEMEENLRRWNGAASLDDASIPDALVDLQDLFMKASHLHEAGKSTEDDQRVLRSLYFNGIMARHKNIAEAHARTFAWIFQREPPGFVYWLENSDGIFWIEGKPGSGKSTLMKFLSNHDSTRIHLRSWAQDKELVLSRFSFWNAGSPLQKSQEGLLRSLLFGILRNCPHLVPRVSAIRMELRDELDNDWSWIVEDLLVVLCKVIEECKDTKFCFFIDGMDEQDENKTELTNLIKSIQILASLPNLKLCVSSRPWSTFADAFGQNPELTLKVEDLTRDDIRQYISDKFEENKQFARLRDTDPTALGLVEEICQRAKGVFLWVYLVVRDLLVGFTNGDSAKFLKTRLERFPADLDGFFRQMLDTIPSIYLPSTARIFKIAVTALEPQFAVTFSFIDDIENDPEFVNNMASEDMSLLELQRRHDEVRRRLDARTKGLLEVTSYDETRDGSYLRVDFLHRTVRDFLVHEDGLGSFISQYGDNTNDALIMCDAIRATLKKPPLNTTGMASPATSRLFQHLFHWAAQAEQDTEASTALISILCSVETMFREPASSDENLLPTQNDQSFLGLACEWGILSYVKTRINYTGTRAILDGPRRPLLDYALNKSHSDINLKLIETLLNNGADPNQEYEHETACIRYLHRIKKEDLENNADIESCIKLLIGHGAALSWLEYPGDCVGIDEEVLQIIKQNASKIPTGYTAPPAVDPKLKKPMGSKIHRLKNTLHSLMCMI</sequence>
<comment type="caution">
    <text evidence="4">The sequence shown here is derived from an EMBL/GenBank/DDBJ whole genome shotgun (WGS) entry which is preliminary data.</text>
</comment>
<proteinExistence type="predicted"/>
<evidence type="ECO:0000313" key="5">
    <source>
        <dbReference type="Proteomes" id="UP001369815"/>
    </source>
</evidence>
<evidence type="ECO:0008006" key="6">
    <source>
        <dbReference type="Google" id="ProtNLM"/>
    </source>
</evidence>
<dbReference type="InterPro" id="IPR036770">
    <property type="entry name" value="Ankyrin_rpt-contain_sf"/>
</dbReference>
<evidence type="ECO:0000259" key="3">
    <source>
        <dbReference type="Pfam" id="PF25053"/>
    </source>
</evidence>
<dbReference type="EMBL" id="JBANMG010000003">
    <property type="protein sequence ID" value="KAK6955382.1"/>
    <property type="molecule type" value="Genomic_DNA"/>
</dbReference>
<dbReference type="Pfam" id="PF25053">
    <property type="entry name" value="DUF7791"/>
    <property type="match status" value="1"/>
</dbReference>
<dbReference type="SUPFAM" id="SSF48403">
    <property type="entry name" value="Ankyrin repeat"/>
    <property type="match status" value="1"/>
</dbReference>
<evidence type="ECO:0000259" key="2">
    <source>
        <dbReference type="Pfam" id="PF24883"/>
    </source>
</evidence>
<accession>A0AAX6MT73</accession>
<dbReference type="InterPro" id="IPR056884">
    <property type="entry name" value="NPHP3-like_N"/>
</dbReference>
<dbReference type="Pfam" id="PF24883">
    <property type="entry name" value="NPHP3_N"/>
    <property type="match status" value="1"/>
</dbReference>
<protein>
    <recommendedName>
        <fullName evidence="6">NACHT domain-containing protein</fullName>
    </recommendedName>
</protein>
<organism evidence="4 5">
    <name type="scientific">Daldinia eschscholtzii</name>
    <dbReference type="NCBI Taxonomy" id="292717"/>
    <lineage>
        <taxon>Eukaryota</taxon>
        <taxon>Fungi</taxon>
        <taxon>Dikarya</taxon>
        <taxon>Ascomycota</taxon>
        <taxon>Pezizomycotina</taxon>
        <taxon>Sordariomycetes</taxon>
        <taxon>Xylariomycetidae</taxon>
        <taxon>Xylariales</taxon>
        <taxon>Hypoxylaceae</taxon>
        <taxon>Daldinia</taxon>
    </lineage>
</organism>
<dbReference type="AlphaFoldDB" id="A0AAX6MT73"/>
<name>A0AAX6MT73_9PEZI</name>
<dbReference type="Gene3D" id="1.25.40.20">
    <property type="entry name" value="Ankyrin repeat-containing domain"/>
    <property type="match status" value="1"/>
</dbReference>
<evidence type="ECO:0000256" key="1">
    <source>
        <dbReference type="ARBA" id="ARBA00022737"/>
    </source>
</evidence>
<evidence type="ECO:0000313" key="4">
    <source>
        <dbReference type="EMBL" id="KAK6955382.1"/>
    </source>
</evidence>
<dbReference type="PANTHER" id="PTHR10039:SF5">
    <property type="entry name" value="NACHT DOMAIN-CONTAINING PROTEIN"/>
    <property type="match status" value="1"/>
</dbReference>
<dbReference type="InterPro" id="IPR027417">
    <property type="entry name" value="P-loop_NTPase"/>
</dbReference>